<protein>
    <recommendedName>
        <fullName evidence="9">LysE family translocator</fullName>
    </recommendedName>
</protein>
<keyword evidence="4 6" id="KW-1133">Transmembrane helix</keyword>
<keyword evidence="3 6" id="KW-0812">Transmembrane</keyword>
<dbReference type="GO" id="GO:0005886">
    <property type="term" value="C:plasma membrane"/>
    <property type="evidence" value="ECO:0007669"/>
    <property type="project" value="UniProtKB-SubCell"/>
</dbReference>
<evidence type="ECO:0000256" key="5">
    <source>
        <dbReference type="ARBA" id="ARBA00023136"/>
    </source>
</evidence>
<dbReference type="InterPro" id="IPR001123">
    <property type="entry name" value="LeuE-type"/>
</dbReference>
<evidence type="ECO:0000256" key="4">
    <source>
        <dbReference type="ARBA" id="ARBA00022989"/>
    </source>
</evidence>
<dbReference type="GO" id="GO:0015171">
    <property type="term" value="F:amino acid transmembrane transporter activity"/>
    <property type="evidence" value="ECO:0007669"/>
    <property type="project" value="TreeGrafter"/>
</dbReference>
<evidence type="ECO:0008006" key="9">
    <source>
        <dbReference type="Google" id="ProtNLM"/>
    </source>
</evidence>
<keyword evidence="2" id="KW-1003">Cell membrane</keyword>
<dbReference type="Pfam" id="PF01810">
    <property type="entry name" value="LysE"/>
    <property type="match status" value="1"/>
</dbReference>
<dbReference type="PANTHER" id="PTHR30086">
    <property type="entry name" value="ARGININE EXPORTER PROTEIN ARGO"/>
    <property type="match status" value="1"/>
</dbReference>
<gene>
    <name evidence="7" type="ORF">MPLDJ20_200071</name>
</gene>
<feature type="transmembrane region" description="Helical" evidence="6">
    <location>
        <begin position="164"/>
        <end position="189"/>
    </location>
</feature>
<proteinExistence type="predicted"/>
<evidence type="ECO:0000256" key="6">
    <source>
        <dbReference type="SAM" id="Phobius"/>
    </source>
</evidence>
<feature type="transmembrane region" description="Helical" evidence="6">
    <location>
        <begin position="86"/>
        <end position="104"/>
    </location>
</feature>
<organism evidence="7 8">
    <name type="scientific">Mesorhizobium plurifarium</name>
    <dbReference type="NCBI Taxonomy" id="69974"/>
    <lineage>
        <taxon>Bacteria</taxon>
        <taxon>Pseudomonadati</taxon>
        <taxon>Pseudomonadota</taxon>
        <taxon>Alphaproteobacteria</taxon>
        <taxon>Hyphomicrobiales</taxon>
        <taxon>Phyllobacteriaceae</taxon>
        <taxon>Mesorhizobium</taxon>
    </lineage>
</organism>
<feature type="transmembrane region" description="Helical" evidence="6">
    <location>
        <begin position="56"/>
        <end position="80"/>
    </location>
</feature>
<feature type="transmembrane region" description="Helical" evidence="6">
    <location>
        <begin position="125"/>
        <end position="149"/>
    </location>
</feature>
<accession>A0A090F723</accession>
<feature type="transmembrane region" description="Helical" evidence="6">
    <location>
        <begin position="201"/>
        <end position="219"/>
    </location>
</feature>
<evidence type="ECO:0000313" key="8">
    <source>
        <dbReference type="Proteomes" id="UP000046373"/>
    </source>
</evidence>
<evidence type="ECO:0000256" key="2">
    <source>
        <dbReference type="ARBA" id="ARBA00022475"/>
    </source>
</evidence>
<evidence type="ECO:0000256" key="1">
    <source>
        <dbReference type="ARBA" id="ARBA00004651"/>
    </source>
</evidence>
<evidence type="ECO:0000256" key="3">
    <source>
        <dbReference type="ARBA" id="ARBA00022692"/>
    </source>
</evidence>
<evidence type="ECO:0000313" key="7">
    <source>
        <dbReference type="EMBL" id="CDX37478.1"/>
    </source>
</evidence>
<dbReference type="EMBL" id="CCNB01000013">
    <property type="protein sequence ID" value="CDX37478.1"/>
    <property type="molecule type" value="Genomic_DNA"/>
</dbReference>
<dbReference type="PANTHER" id="PTHR30086:SF20">
    <property type="entry name" value="ARGININE EXPORTER PROTEIN ARGO-RELATED"/>
    <property type="match status" value="1"/>
</dbReference>
<dbReference type="Proteomes" id="UP000046373">
    <property type="component" value="Unassembled WGS sequence"/>
</dbReference>
<comment type="subcellular location">
    <subcellularLocation>
        <location evidence="1">Cell membrane</location>
        <topology evidence="1">Multi-pass membrane protein</topology>
    </subcellularLocation>
</comment>
<keyword evidence="5 6" id="KW-0472">Membrane</keyword>
<name>A0A090F723_MESPL</name>
<feature type="transmembrane region" description="Helical" evidence="6">
    <location>
        <begin position="22"/>
        <end position="44"/>
    </location>
</feature>
<reference evidence="7 8" key="1">
    <citation type="submission" date="2014-08" db="EMBL/GenBank/DDBJ databases">
        <authorList>
            <person name="Moulin Lionel"/>
        </authorList>
    </citation>
    <scope>NUCLEOTIDE SEQUENCE [LARGE SCALE GENOMIC DNA]</scope>
</reference>
<dbReference type="AlphaFoldDB" id="A0A090F723"/>
<sequence length="221" mass="23192">MIEARLDIGPYGQAQTMTLTGFLAYSAALGVAAAIPGPGVTALVARALGSGFRSSLAMSFGLMLGDLTYLTAVVLGLAFVAQTFGMVFLAIKWAGVAYLAFLAWRFWTSGITPETVEARKAKGGLVSSFIAGLTVTLGNPKTMIFYLAITPTIVDVKTITLADYAILAMLTVVVLFVVLVPYLALAAKARWFLKSPRALKALNRTAAGFMMGAAAAIAARQ</sequence>